<organism evidence="2">
    <name type="scientific">Magallana gigas</name>
    <name type="common">Pacific oyster</name>
    <name type="synonym">Crassostrea gigas</name>
    <dbReference type="NCBI Taxonomy" id="29159"/>
    <lineage>
        <taxon>Eukaryota</taxon>
        <taxon>Metazoa</taxon>
        <taxon>Spiralia</taxon>
        <taxon>Lophotrochozoa</taxon>
        <taxon>Mollusca</taxon>
        <taxon>Bivalvia</taxon>
        <taxon>Autobranchia</taxon>
        <taxon>Pteriomorphia</taxon>
        <taxon>Ostreida</taxon>
        <taxon>Ostreoidea</taxon>
        <taxon>Ostreidae</taxon>
        <taxon>Magallana</taxon>
    </lineage>
</organism>
<evidence type="ECO:0000313" key="2">
    <source>
        <dbReference type="EMBL" id="EKC24713.1"/>
    </source>
</evidence>
<dbReference type="HOGENOM" id="CLU_2514840_0_0_1"/>
<dbReference type="InParanoid" id="K1PSU5"/>
<reference evidence="2" key="1">
    <citation type="journal article" date="2012" name="Nature">
        <title>The oyster genome reveals stress adaptation and complexity of shell formation.</title>
        <authorList>
            <person name="Zhang G."/>
            <person name="Fang X."/>
            <person name="Guo X."/>
            <person name="Li L."/>
            <person name="Luo R."/>
            <person name="Xu F."/>
            <person name="Yang P."/>
            <person name="Zhang L."/>
            <person name="Wang X."/>
            <person name="Qi H."/>
            <person name="Xiong Z."/>
            <person name="Que H."/>
            <person name="Xie Y."/>
            <person name="Holland P.W."/>
            <person name="Paps J."/>
            <person name="Zhu Y."/>
            <person name="Wu F."/>
            <person name="Chen Y."/>
            <person name="Wang J."/>
            <person name="Peng C."/>
            <person name="Meng J."/>
            <person name="Yang L."/>
            <person name="Liu J."/>
            <person name="Wen B."/>
            <person name="Zhang N."/>
            <person name="Huang Z."/>
            <person name="Zhu Q."/>
            <person name="Feng Y."/>
            <person name="Mount A."/>
            <person name="Hedgecock D."/>
            <person name="Xu Z."/>
            <person name="Liu Y."/>
            <person name="Domazet-Loso T."/>
            <person name="Du Y."/>
            <person name="Sun X."/>
            <person name="Zhang S."/>
            <person name="Liu B."/>
            <person name="Cheng P."/>
            <person name="Jiang X."/>
            <person name="Li J."/>
            <person name="Fan D."/>
            <person name="Wang W."/>
            <person name="Fu W."/>
            <person name="Wang T."/>
            <person name="Wang B."/>
            <person name="Zhang J."/>
            <person name="Peng Z."/>
            <person name="Li Y."/>
            <person name="Li N."/>
            <person name="Wang J."/>
            <person name="Chen M."/>
            <person name="He Y."/>
            <person name="Tan F."/>
            <person name="Song X."/>
            <person name="Zheng Q."/>
            <person name="Huang R."/>
            <person name="Yang H."/>
            <person name="Du X."/>
            <person name="Chen L."/>
            <person name="Yang M."/>
            <person name="Gaffney P.M."/>
            <person name="Wang S."/>
            <person name="Luo L."/>
            <person name="She Z."/>
            <person name="Ming Y."/>
            <person name="Huang W."/>
            <person name="Zhang S."/>
            <person name="Huang B."/>
            <person name="Zhang Y."/>
            <person name="Qu T."/>
            <person name="Ni P."/>
            <person name="Miao G."/>
            <person name="Wang J."/>
            <person name="Wang Q."/>
            <person name="Steinberg C.E."/>
            <person name="Wang H."/>
            <person name="Li N."/>
            <person name="Qian L."/>
            <person name="Zhang G."/>
            <person name="Li Y."/>
            <person name="Yang H."/>
            <person name="Liu X."/>
            <person name="Wang J."/>
            <person name="Yin Y."/>
            <person name="Wang J."/>
        </authorList>
    </citation>
    <scope>NUCLEOTIDE SEQUENCE [LARGE SCALE GENOMIC DNA]</scope>
    <source>
        <strain evidence="2">05x7-T-G4-1.051#20</strain>
    </source>
</reference>
<sequence>MRWQLECRPNLGDVSINKEFQEIWKTKTNTIRDKILKSSVEFMDDKIGLASNKLREIRGETLMPSENPPQRLKRLNLNSTKKPDI</sequence>
<dbReference type="EMBL" id="JH815755">
    <property type="protein sequence ID" value="EKC24713.1"/>
    <property type="molecule type" value="Genomic_DNA"/>
</dbReference>
<feature type="region of interest" description="Disordered" evidence="1">
    <location>
        <begin position="60"/>
        <end position="85"/>
    </location>
</feature>
<proteinExistence type="predicted"/>
<accession>K1PSU5</accession>
<gene>
    <name evidence="2" type="ORF">CGI_10005025</name>
</gene>
<name>K1PSU5_MAGGI</name>
<dbReference type="AlphaFoldDB" id="K1PSU5"/>
<evidence type="ECO:0000256" key="1">
    <source>
        <dbReference type="SAM" id="MobiDB-lite"/>
    </source>
</evidence>
<protein>
    <submittedName>
        <fullName evidence="2">Uncharacterized protein</fullName>
    </submittedName>
</protein>
<feature type="compositionally biased region" description="Polar residues" evidence="1">
    <location>
        <begin position="76"/>
        <end position="85"/>
    </location>
</feature>